<protein>
    <submittedName>
        <fullName evidence="2">Uncharacterized protein</fullName>
    </submittedName>
</protein>
<reference evidence="2" key="1">
    <citation type="submission" date="2018-05" db="EMBL/GenBank/DDBJ databases">
        <authorList>
            <person name="Lanie J.A."/>
            <person name="Ng W.-L."/>
            <person name="Kazmierczak K.M."/>
            <person name="Andrzejewski T.M."/>
            <person name="Davidsen T.M."/>
            <person name="Wayne K.J."/>
            <person name="Tettelin H."/>
            <person name="Glass J.I."/>
            <person name="Rusch D."/>
            <person name="Podicherti R."/>
            <person name="Tsui H.-C.T."/>
            <person name="Winkler M.E."/>
        </authorList>
    </citation>
    <scope>NUCLEOTIDE SEQUENCE</scope>
</reference>
<evidence type="ECO:0000256" key="1">
    <source>
        <dbReference type="SAM" id="MobiDB-lite"/>
    </source>
</evidence>
<accession>A0A382M9V1</accession>
<feature type="compositionally biased region" description="Polar residues" evidence="1">
    <location>
        <begin position="19"/>
        <end position="44"/>
    </location>
</feature>
<proteinExistence type="predicted"/>
<organism evidence="2">
    <name type="scientific">marine metagenome</name>
    <dbReference type="NCBI Taxonomy" id="408172"/>
    <lineage>
        <taxon>unclassified sequences</taxon>
        <taxon>metagenomes</taxon>
        <taxon>ecological metagenomes</taxon>
    </lineage>
</organism>
<feature type="non-terminal residue" evidence="2">
    <location>
        <position position="1"/>
    </location>
</feature>
<name>A0A382M9V1_9ZZZZ</name>
<feature type="region of interest" description="Disordered" evidence="1">
    <location>
        <begin position="1"/>
        <end position="44"/>
    </location>
</feature>
<gene>
    <name evidence="2" type="ORF">METZ01_LOCUS298202</name>
</gene>
<dbReference type="EMBL" id="UINC01092068">
    <property type="protein sequence ID" value="SVC45348.1"/>
    <property type="molecule type" value="Genomic_DNA"/>
</dbReference>
<evidence type="ECO:0000313" key="2">
    <source>
        <dbReference type="EMBL" id="SVC45348.1"/>
    </source>
</evidence>
<sequence>ASRRQKYASEAEIVLEEPQGSTYTEPFSDQNHPGSFSTEVGYSN</sequence>
<dbReference type="AlphaFoldDB" id="A0A382M9V1"/>